<dbReference type="AlphaFoldDB" id="A0AAV2M3T1"/>
<organism evidence="1 2">
    <name type="scientific">Knipowitschia caucasica</name>
    <name type="common">Caucasian dwarf goby</name>
    <name type="synonym">Pomatoschistus caucasicus</name>
    <dbReference type="NCBI Taxonomy" id="637954"/>
    <lineage>
        <taxon>Eukaryota</taxon>
        <taxon>Metazoa</taxon>
        <taxon>Chordata</taxon>
        <taxon>Craniata</taxon>
        <taxon>Vertebrata</taxon>
        <taxon>Euteleostomi</taxon>
        <taxon>Actinopterygii</taxon>
        <taxon>Neopterygii</taxon>
        <taxon>Teleostei</taxon>
        <taxon>Neoteleostei</taxon>
        <taxon>Acanthomorphata</taxon>
        <taxon>Gobiaria</taxon>
        <taxon>Gobiiformes</taxon>
        <taxon>Gobioidei</taxon>
        <taxon>Gobiidae</taxon>
        <taxon>Gobiinae</taxon>
        <taxon>Knipowitschia</taxon>
    </lineage>
</organism>
<keyword evidence="2" id="KW-1185">Reference proteome</keyword>
<sequence>MFERTFLSRRQNRVRGLARVNRIDRANSRTSIVPSWGVNIDHDLSIRRQMTIRVQLLLGLIDTPPRPPVQPYTTPPRLALYRVINERRGPTETRRCQHHSKMAAPWGQIVLLMEGPLGATQTPEETRPLPFLMSVHHRKWLELEM</sequence>
<dbReference type="EMBL" id="OZ035828">
    <property type="protein sequence ID" value="CAL1607991.1"/>
    <property type="molecule type" value="Genomic_DNA"/>
</dbReference>
<reference evidence="1 2" key="1">
    <citation type="submission" date="2024-04" db="EMBL/GenBank/DDBJ databases">
        <authorList>
            <person name="Waldvogel A.-M."/>
            <person name="Schoenle A."/>
        </authorList>
    </citation>
    <scope>NUCLEOTIDE SEQUENCE [LARGE SCALE GENOMIC DNA]</scope>
</reference>
<gene>
    <name evidence="1" type="ORF">KC01_LOCUS34990</name>
</gene>
<protein>
    <submittedName>
        <fullName evidence="1">Uncharacterized protein</fullName>
    </submittedName>
</protein>
<proteinExistence type="predicted"/>
<evidence type="ECO:0000313" key="1">
    <source>
        <dbReference type="EMBL" id="CAL1607991.1"/>
    </source>
</evidence>
<dbReference type="Proteomes" id="UP001497482">
    <property type="component" value="Chromosome 6"/>
</dbReference>
<accession>A0AAV2M3T1</accession>
<name>A0AAV2M3T1_KNICA</name>
<evidence type="ECO:0000313" key="2">
    <source>
        <dbReference type="Proteomes" id="UP001497482"/>
    </source>
</evidence>